<dbReference type="GO" id="GO:0009252">
    <property type="term" value="P:peptidoglycan biosynthetic process"/>
    <property type="evidence" value="ECO:0007669"/>
    <property type="project" value="TreeGrafter"/>
</dbReference>
<dbReference type="Pfam" id="PF00912">
    <property type="entry name" value="Transgly"/>
    <property type="match status" value="1"/>
</dbReference>
<organism evidence="4">
    <name type="scientific">Magnetospirillum gryphiswaldense</name>
    <dbReference type="NCBI Taxonomy" id="55518"/>
    <lineage>
        <taxon>Bacteria</taxon>
        <taxon>Pseudomonadati</taxon>
        <taxon>Pseudomonadota</taxon>
        <taxon>Alphaproteobacteria</taxon>
        <taxon>Rhodospirillales</taxon>
        <taxon>Rhodospirillaceae</taxon>
        <taxon>Magnetospirillum</taxon>
    </lineage>
</organism>
<evidence type="ECO:0000259" key="3">
    <source>
        <dbReference type="Pfam" id="PF00912"/>
    </source>
</evidence>
<dbReference type="EMBL" id="CU459003">
    <property type="protein sequence ID" value="CAM74163.1"/>
    <property type="molecule type" value="Genomic_DNA"/>
</dbReference>
<protein>
    <submittedName>
        <fullName evidence="4">Penicillin-binding protein 1C</fullName>
    </submittedName>
</protein>
<dbReference type="InterPro" id="IPR050396">
    <property type="entry name" value="Glycosyltr_51/Transpeptidase"/>
</dbReference>
<dbReference type="PANTHER" id="PTHR32282:SF15">
    <property type="entry name" value="PENICILLIN-BINDING PROTEIN 1C"/>
    <property type="match status" value="1"/>
</dbReference>
<sequence>MTRRRLLAVGGVLLALVLGLGLADLLLPPDLTRLHRQSAVVEDSSGTLLRPFALADGTWRLDSDPARIAPLYLAMLREMEDGRFGWHPGIDPLALARAAFQAVSQGRVVSGGSTLSMQLARLLDPKPRTMAAKLTEMARAVQLQMRLGTAGVLRAYVTLAPFGGRVEGVRAASLAWFGVEPAHLGPAQAALLAALPQSPERLRPDRHPQAAKAARDRVLERAVGAGLLSADVAQAAKAEALPTFQRDLPLLAPHWPNV</sequence>
<feature type="domain" description="Glycosyl transferase family 51" evidence="3">
    <location>
        <begin position="63"/>
        <end position="222"/>
    </location>
</feature>
<dbReference type="GO" id="GO:0008955">
    <property type="term" value="F:peptidoglycan glycosyltransferase activity"/>
    <property type="evidence" value="ECO:0007669"/>
    <property type="project" value="TreeGrafter"/>
</dbReference>
<name>A4TU56_9PROT</name>
<dbReference type="GO" id="GO:0030288">
    <property type="term" value="C:outer membrane-bounded periplasmic space"/>
    <property type="evidence" value="ECO:0007669"/>
    <property type="project" value="TreeGrafter"/>
</dbReference>
<dbReference type="InterPro" id="IPR001264">
    <property type="entry name" value="Glyco_trans_51"/>
</dbReference>
<dbReference type="AlphaFoldDB" id="A4TU56"/>
<proteinExistence type="predicted"/>
<keyword evidence="2" id="KW-0808">Transferase</keyword>
<dbReference type="PANTHER" id="PTHR32282">
    <property type="entry name" value="BINDING PROTEIN TRANSPEPTIDASE, PUTATIVE-RELATED"/>
    <property type="match status" value="1"/>
</dbReference>
<dbReference type="Gene3D" id="1.10.3810.10">
    <property type="entry name" value="Biosynthetic peptidoglycan transglycosylase-like"/>
    <property type="match status" value="1"/>
</dbReference>
<comment type="pathway">
    <text evidence="1">Cell wall biogenesis; peptidoglycan biosynthesis.</text>
</comment>
<dbReference type="InterPro" id="IPR036950">
    <property type="entry name" value="PBP_transglycosylase"/>
</dbReference>
<accession>A4TU56</accession>
<evidence type="ECO:0000256" key="1">
    <source>
        <dbReference type="ARBA" id="ARBA00004752"/>
    </source>
</evidence>
<gene>
    <name evidence="4" type="ORF">MGR_0283</name>
</gene>
<dbReference type="InterPro" id="IPR023346">
    <property type="entry name" value="Lysozyme-like_dom_sf"/>
</dbReference>
<reference evidence="4" key="1">
    <citation type="journal article" date="2007" name="J. Bacteriol.">
        <title>Comparative genome analysis of four magnetotactic bacteria reveals a complex set of group-specific genes implicated in magnetosome biomineralization and function.</title>
        <authorList>
            <person name="Richter M."/>
            <person name="Kube M."/>
            <person name="Bazylinski D.A."/>
            <person name="Lombardot T."/>
            <person name="Gloeckner F.O."/>
            <person name="Reinhardt R."/>
            <person name="Schueler D."/>
        </authorList>
    </citation>
    <scope>NUCLEOTIDE SEQUENCE</scope>
    <source>
        <strain evidence="4">MSR-1</strain>
    </source>
</reference>
<evidence type="ECO:0000313" key="4">
    <source>
        <dbReference type="EMBL" id="CAM74163.1"/>
    </source>
</evidence>
<dbReference type="SUPFAM" id="SSF53955">
    <property type="entry name" value="Lysozyme-like"/>
    <property type="match status" value="1"/>
</dbReference>
<evidence type="ECO:0000256" key="2">
    <source>
        <dbReference type="ARBA" id="ARBA00022679"/>
    </source>
</evidence>